<dbReference type="EMBL" id="JBHMAK010000007">
    <property type="protein sequence ID" value="MFB9811967.1"/>
    <property type="molecule type" value="Genomic_DNA"/>
</dbReference>
<evidence type="ECO:0000313" key="1">
    <source>
        <dbReference type="EMBL" id="MFB9811967.1"/>
    </source>
</evidence>
<evidence type="ECO:0000313" key="2">
    <source>
        <dbReference type="Proteomes" id="UP001589559"/>
    </source>
</evidence>
<organism evidence="1 2">
    <name type="scientific">Haloarcula sebkhae</name>
    <dbReference type="NCBI Taxonomy" id="932660"/>
    <lineage>
        <taxon>Archaea</taxon>
        <taxon>Methanobacteriati</taxon>
        <taxon>Methanobacteriota</taxon>
        <taxon>Stenosarchaea group</taxon>
        <taxon>Halobacteria</taxon>
        <taxon>Halobacteriales</taxon>
        <taxon>Haloarculaceae</taxon>
        <taxon>Haloarcula</taxon>
    </lineage>
</organism>
<accession>A0ACC6VLK5</accession>
<dbReference type="Proteomes" id="UP001589559">
    <property type="component" value="Unassembled WGS sequence"/>
</dbReference>
<protein>
    <submittedName>
        <fullName evidence="1">Uncharacterized protein</fullName>
    </submittedName>
</protein>
<sequence>MLDEILHELQAIRQELADDDGNDPVGGEQPSSDRTATDER</sequence>
<keyword evidence="2" id="KW-1185">Reference proteome</keyword>
<name>A0ACC6VLK5_9EURY</name>
<gene>
    <name evidence="1" type="ORF">ACFFN7_11420</name>
</gene>
<comment type="caution">
    <text evidence="1">The sequence shown here is derived from an EMBL/GenBank/DDBJ whole genome shotgun (WGS) entry which is preliminary data.</text>
</comment>
<reference evidence="1" key="1">
    <citation type="submission" date="2024-09" db="EMBL/GenBank/DDBJ databases">
        <authorList>
            <person name="Sun Q."/>
            <person name="Mori K."/>
        </authorList>
    </citation>
    <scope>NUCLEOTIDE SEQUENCE</scope>
    <source>
        <strain evidence="1">JCM 19018</strain>
    </source>
</reference>
<proteinExistence type="predicted"/>